<accession>A0AA37CMJ9</accession>
<dbReference type="AlphaFoldDB" id="A0AA37CMJ9"/>
<dbReference type="Proteomes" id="UP000737420">
    <property type="component" value="Unassembled WGS sequence"/>
</dbReference>
<evidence type="ECO:0000313" key="3">
    <source>
        <dbReference type="Proteomes" id="UP000737420"/>
    </source>
</evidence>
<dbReference type="Gene3D" id="3.40.50.150">
    <property type="entry name" value="Vaccinia Virus protein VP39"/>
    <property type="match status" value="1"/>
</dbReference>
<proteinExistence type="predicted"/>
<dbReference type="SUPFAM" id="SSF53335">
    <property type="entry name" value="S-adenosyl-L-methionine-dependent methyltransferases"/>
    <property type="match status" value="1"/>
</dbReference>
<name>A0AA37CMJ9_AERCA</name>
<comment type="caution">
    <text evidence="1">The sequence shown here is derived from an EMBL/GenBank/DDBJ whole genome shotgun (WGS) entry which is preliminary data.</text>
</comment>
<dbReference type="Proteomes" id="UP000887009">
    <property type="component" value="Unassembled WGS sequence"/>
</dbReference>
<evidence type="ECO:0000313" key="2">
    <source>
        <dbReference type="EMBL" id="GJB91060.1"/>
    </source>
</evidence>
<sequence>MDQKNVFMAREGNELYERNKVAILDKSLASDPIFKALEYLGSKPTRILEIGCANGWRLAQLADHYGARCYGVDPSASAIQGIEHGKCSLYLN</sequence>
<dbReference type="InterPro" id="IPR029063">
    <property type="entry name" value="SAM-dependent_MTases_sf"/>
</dbReference>
<dbReference type="CDD" id="cd02440">
    <property type="entry name" value="AdoMet_MTases"/>
    <property type="match status" value="1"/>
</dbReference>
<reference evidence="1 3" key="1">
    <citation type="submission" date="2021-07" db="EMBL/GenBank/DDBJ databases">
        <title>Draft genome sequence of carbapenem-resistant Aeromonas spp. in Japan.</title>
        <authorList>
            <person name="Maehana S."/>
            <person name="Suzuki M."/>
            <person name="Kitasato H."/>
        </authorList>
    </citation>
    <scope>NUCLEOTIDE SEQUENCE</scope>
    <source>
        <strain evidence="1">KAM348</strain>
        <strain evidence="2 3">KAM382</strain>
    </source>
</reference>
<dbReference type="EMBL" id="BPOP01000007">
    <property type="protein sequence ID" value="GJB91060.1"/>
    <property type="molecule type" value="Genomic_DNA"/>
</dbReference>
<evidence type="ECO:0000313" key="1">
    <source>
        <dbReference type="EMBL" id="GJA53484.1"/>
    </source>
</evidence>
<evidence type="ECO:0008006" key="5">
    <source>
        <dbReference type="Google" id="ProtNLM"/>
    </source>
</evidence>
<gene>
    <name evidence="1" type="ORF">KAM348_09070</name>
    <name evidence="2" type="ORF">KAM382_11210</name>
</gene>
<evidence type="ECO:0000313" key="4">
    <source>
        <dbReference type="Proteomes" id="UP000887009"/>
    </source>
</evidence>
<dbReference type="EMBL" id="BPNL01000007">
    <property type="protein sequence ID" value="GJA53484.1"/>
    <property type="molecule type" value="Genomic_DNA"/>
</dbReference>
<dbReference type="Pfam" id="PF13489">
    <property type="entry name" value="Methyltransf_23"/>
    <property type="match status" value="1"/>
</dbReference>
<organism evidence="1 4">
    <name type="scientific">Aeromonas caviae</name>
    <name type="common">Aeromonas punctata</name>
    <dbReference type="NCBI Taxonomy" id="648"/>
    <lineage>
        <taxon>Bacteria</taxon>
        <taxon>Pseudomonadati</taxon>
        <taxon>Pseudomonadota</taxon>
        <taxon>Gammaproteobacteria</taxon>
        <taxon>Aeromonadales</taxon>
        <taxon>Aeromonadaceae</taxon>
        <taxon>Aeromonas</taxon>
    </lineage>
</organism>
<dbReference type="RefSeq" id="WP_223919535.1">
    <property type="nucleotide sequence ID" value="NZ_AP024402.1"/>
</dbReference>
<protein>
    <recommendedName>
        <fullName evidence="5">Methyltransferase domain-containing protein</fullName>
    </recommendedName>
</protein>